<dbReference type="Pfam" id="PF16124">
    <property type="entry name" value="RecQ_Zn_bind"/>
    <property type="match status" value="1"/>
</dbReference>
<dbReference type="GO" id="GO:0046872">
    <property type="term" value="F:metal ion binding"/>
    <property type="evidence" value="ECO:0007669"/>
    <property type="project" value="UniProtKB-KW"/>
</dbReference>
<gene>
    <name evidence="20" type="primary">recQ</name>
    <name evidence="20" type="ORF">G3480_05810</name>
</gene>
<dbReference type="GO" id="GO:0043590">
    <property type="term" value="C:bacterial nucleoid"/>
    <property type="evidence" value="ECO:0007669"/>
    <property type="project" value="TreeGrafter"/>
</dbReference>
<dbReference type="GO" id="GO:0006310">
    <property type="term" value="P:DNA recombination"/>
    <property type="evidence" value="ECO:0007669"/>
    <property type="project" value="UniProtKB-UniRule"/>
</dbReference>
<dbReference type="InterPro" id="IPR027417">
    <property type="entry name" value="P-loop_NTPase"/>
</dbReference>
<comment type="cofactor">
    <cofactor evidence="2">
        <name>Zn(2+)</name>
        <dbReference type="ChEBI" id="CHEBI:29105"/>
    </cofactor>
</comment>
<keyword evidence="4" id="KW-0479">Metal-binding</keyword>
<comment type="cofactor">
    <cofactor evidence="1">
        <name>Mg(2+)</name>
        <dbReference type="ChEBI" id="CHEBI:18420"/>
    </cofactor>
</comment>
<evidence type="ECO:0000256" key="4">
    <source>
        <dbReference type="ARBA" id="ARBA00022723"/>
    </source>
</evidence>
<keyword evidence="21" id="KW-1185">Reference proteome</keyword>
<dbReference type="GO" id="GO:0009432">
    <property type="term" value="P:SOS response"/>
    <property type="evidence" value="ECO:0007669"/>
    <property type="project" value="UniProtKB-UniRule"/>
</dbReference>
<dbReference type="Pfam" id="PF00270">
    <property type="entry name" value="DEAD"/>
    <property type="match status" value="1"/>
</dbReference>
<feature type="domain" description="Helicase ATP-binding" evidence="18">
    <location>
        <begin position="26"/>
        <end position="194"/>
    </location>
</feature>
<dbReference type="GO" id="GO:0005737">
    <property type="term" value="C:cytoplasm"/>
    <property type="evidence" value="ECO:0007669"/>
    <property type="project" value="TreeGrafter"/>
</dbReference>
<evidence type="ECO:0000256" key="12">
    <source>
        <dbReference type="ARBA" id="ARBA00023172"/>
    </source>
</evidence>
<keyword evidence="8 20" id="KW-0347">Helicase</keyword>
<dbReference type="InterPro" id="IPR014001">
    <property type="entry name" value="Helicase_ATP-bd"/>
</dbReference>
<evidence type="ECO:0000256" key="2">
    <source>
        <dbReference type="ARBA" id="ARBA00001947"/>
    </source>
</evidence>
<evidence type="ECO:0000313" key="21">
    <source>
        <dbReference type="Proteomes" id="UP000471640"/>
    </source>
</evidence>
<dbReference type="PANTHER" id="PTHR13710:SF105">
    <property type="entry name" value="ATP-DEPENDENT DNA HELICASE Q1"/>
    <property type="match status" value="1"/>
</dbReference>
<accession>A0A6P1DUW3</accession>
<evidence type="ECO:0000256" key="10">
    <source>
        <dbReference type="ARBA" id="ARBA00022840"/>
    </source>
</evidence>
<dbReference type="InterPro" id="IPR036388">
    <property type="entry name" value="WH-like_DNA-bd_sf"/>
</dbReference>
<dbReference type="GO" id="GO:0006260">
    <property type="term" value="P:DNA replication"/>
    <property type="evidence" value="ECO:0007669"/>
    <property type="project" value="InterPro"/>
</dbReference>
<evidence type="ECO:0000256" key="9">
    <source>
        <dbReference type="ARBA" id="ARBA00022833"/>
    </source>
</evidence>
<dbReference type="InterPro" id="IPR010997">
    <property type="entry name" value="HRDC-like_sf"/>
</dbReference>
<dbReference type="InterPro" id="IPR006293">
    <property type="entry name" value="DNA_helicase_ATP-dep_RecQ_bac"/>
</dbReference>
<reference evidence="20 21" key="2">
    <citation type="submission" date="2020-02" db="EMBL/GenBank/DDBJ databases">
        <title>Genome sequences of Thiorhodococcus mannitoliphagus and Thiorhodococcus minor, purple sulfur photosynthetic bacteria in the gammaproteobacterial family, Chromatiaceae.</title>
        <authorList>
            <person name="Aviles F.A."/>
            <person name="Meyer T.E."/>
            <person name="Kyndt J.A."/>
        </authorList>
    </citation>
    <scope>NUCLEOTIDE SEQUENCE [LARGE SCALE GENOMIC DNA]</scope>
    <source>
        <strain evidence="20 21">DSM 18266</strain>
    </source>
</reference>
<dbReference type="SMART" id="SM00490">
    <property type="entry name" value="HELICc"/>
    <property type="match status" value="1"/>
</dbReference>
<dbReference type="SMART" id="SM00487">
    <property type="entry name" value="DEXDc"/>
    <property type="match status" value="1"/>
</dbReference>
<keyword evidence="10" id="KW-0067">ATP-binding</keyword>
<comment type="catalytic activity">
    <reaction evidence="15">
        <text>Couples ATP hydrolysis with the unwinding of duplex DNA by translocating in the 3'-5' direction.</text>
        <dbReference type="EC" id="5.6.2.4"/>
    </reaction>
</comment>
<evidence type="ECO:0000256" key="15">
    <source>
        <dbReference type="ARBA" id="ARBA00034617"/>
    </source>
</evidence>
<keyword evidence="12" id="KW-0233">DNA recombination</keyword>
<dbReference type="CDD" id="cd18794">
    <property type="entry name" value="SF2_C_RecQ"/>
    <property type="match status" value="1"/>
</dbReference>
<evidence type="ECO:0000256" key="11">
    <source>
        <dbReference type="ARBA" id="ARBA00023125"/>
    </source>
</evidence>
<dbReference type="GO" id="GO:0006281">
    <property type="term" value="P:DNA repair"/>
    <property type="evidence" value="ECO:0007669"/>
    <property type="project" value="UniProtKB-KW"/>
</dbReference>
<keyword evidence="14" id="KW-0413">Isomerase</keyword>
<reference evidence="21" key="1">
    <citation type="journal article" date="2020" name="Microbiol. Resour. Announc.">
        <title>Draft Genome Sequences of Thiorhodococcus mannitoliphagus and Thiorhodococcus minor, Purple Sulfur Photosynthetic Bacteria in the Gammaproteobacterial Family Chromatiaceae.</title>
        <authorList>
            <person name="Aviles F.A."/>
            <person name="Meyer T.E."/>
            <person name="Kyndt J.A."/>
        </authorList>
    </citation>
    <scope>NUCLEOTIDE SEQUENCE [LARGE SCALE GENOMIC DNA]</scope>
    <source>
        <strain evidence="21">DSM 18266</strain>
    </source>
</reference>
<comment type="similarity">
    <text evidence="3">Belongs to the helicase family. RecQ subfamily.</text>
</comment>
<dbReference type="InterPro" id="IPR002121">
    <property type="entry name" value="HRDC_dom"/>
</dbReference>
<evidence type="ECO:0000256" key="1">
    <source>
        <dbReference type="ARBA" id="ARBA00001946"/>
    </source>
</evidence>
<evidence type="ECO:0000256" key="16">
    <source>
        <dbReference type="NCBIfam" id="TIGR01389"/>
    </source>
</evidence>
<dbReference type="GO" id="GO:0030894">
    <property type="term" value="C:replisome"/>
    <property type="evidence" value="ECO:0007669"/>
    <property type="project" value="TreeGrafter"/>
</dbReference>
<dbReference type="Pfam" id="PF00570">
    <property type="entry name" value="HRDC"/>
    <property type="match status" value="1"/>
</dbReference>
<dbReference type="GO" id="GO:0016787">
    <property type="term" value="F:hydrolase activity"/>
    <property type="evidence" value="ECO:0007669"/>
    <property type="project" value="UniProtKB-KW"/>
</dbReference>
<dbReference type="Pfam" id="PF00271">
    <property type="entry name" value="Helicase_C"/>
    <property type="match status" value="1"/>
</dbReference>
<dbReference type="InterPro" id="IPR044876">
    <property type="entry name" value="HRDC_dom_sf"/>
</dbReference>
<dbReference type="PROSITE" id="PS51192">
    <property type="entry name" value="HELICASE_ATP_BIND_1"/>
    <property type="match status" value="1"/>
</dbReference>
<dbReference type="InterPro" id="IPR011545">
    <property type="entry name" value="DEAD/DEAH_box_helicase_dom"/>
</dbReference>
<evidence type="ECO:0000313" key="20">
    <source>
        <dbReference type="EMBL" id="NEX19832.1"/>
    </source>
</evidence>
<keyword evidence="9" id="KW-0862">Zinc</keyword>
<dbReference type="SMART" id="SM00341">
    <property type="entry name" value="HRDC"/>
    <property type="match status" value="1"/>
</dbReference>
<dbReference type="SUPFAM" id="SSF52540">
    <property type="entry name" value="P-loop containing nucleoside triphosphate hydrolases"/>
    <property type="match status" value="2"/>
</dbReference>
<keyword evidence="6" id="KW-0227">DNA damage</keyword>
<dbReference type="InterPro" id="IPR029491">
    <property type="entry name" value="Helicase_HTH"/>
</dbReference>
<evidence type="ECO:0000256" key="14">
    <source>
        <dbReference type="ARBA" id="ARBA00023235"/>
    </source>
</evidence>
<evidence type="ECO:0000259" key="19">
    <source>
        <dbReference type="PROSITE" id="PS51194"/>
    </source>
</evidence>
<keyword evidence="5" id="KW-0547">Nucleotide-binding</keyword>
<comment type="caution">
    <text evidence="20">The sequence shown here is derived from an EMBL/GenBank/DDBJ whole genome shotgun (WGS) entry which is preliminary data.</text>
</comment>
<dbReference type="FunFam" id="1.10.10.10:FF:000175">
    <property type="entry name" value="ATP-dependent DNA helicase RecQ"/>
    <property type="match status" value="1"/>
</dbReference>
<feature type="domain" description="HRDC" evidence="17">
    <location>
        <begin position="527"/>
        <end position="607"/>
    </location>
</feature>
<dbReference type="EMBL" id="JAAIJR010000016">
    <property type="protein sequence ID" value="NEX19832.1"/>
    <property type="molecule type" value="Genomic_DNA"/>
</dbReference>
<dbReference type="InterPro" id="IPR018982">
    <property type="entry name" value="RQC_domain"/>
</dbReference>
<dbReference type="GO" id="GO:0043138">
    <property type="term" value="F:3'-5' DNA helicase activity"/>
    <property type="evidence" value="ECO:0007669"/>
    <property type="project" value="UniProtKB-EC"/>
</dbReference>
<evidence type="ECO:0000259" key="17">
    <source>
        <dbReference type="PROSITE" id="PS50967"/>
    </source>
</evidence>
<dbReference type="FunFam" id="3.40.50.300:FF:000296">
    <property type="entry name" value="ATP-dependent DNA helicase RecQ"/>
    <property type="match status" value="1"/>
</dbReference>
<dbReference type="GO" id="GO:0003677">
    <property type="term" value="F:DNA binding"/>
    <property type="evidence" value="ECO:0007669"/>
    <property type="project" value="UniProtKB-KW"/>
</dbReference>
<evidence type="ECO:0000256" key="6">
    <source>
        <dbReference type="ARBA" id="ARBA00022763"/>
    </source>
</evidence>
<evidence type="ECO:0000256" key="8">
    <source>
        <dbReference type="ARBA" id="ARBA00022806"/>
    </source>
</evidence>
<dbReference type="SUPFAM" id="SSF47819">
    <property type="entry name" value="HRDC-like"/>
    <property type="match status" value="1"/>
</dbReference>
<dbReference type="GO" id="GO:0005524">
    <property type="term" value="F:ATP binding"/>
    <property type="evidence" value="ECO:0007669"/>
    <property type="project" value="UniProtKB-KW"/>
</dbReference>
<feature type="domain" description="Helicase C-terminal" evidence="19">
    <location>
        <begin position="215"/>
        <end position="365"/>
    </location>
</feature>
<dbReference type="RefSeq" id="WP_164652727.1">
    <property type="nucleotide sequence ID" value="NZ_JAAIJR010000016.1"/>
</dbReference>
<dbReference type="Gene3D" id="1.10.150.80">
    <property type="entry name" value="HRDC domain"/>
    <property type="match status" value="1"/>
</dbReference>
<organism evidence="20 21">
    <name type="scientific">Thiorhodococcus mannitoliphagus</name>
    <dbReference type="NCBI Taxonomy" id="329406"/>
    <lineage>
        <taxon>Bacteria</taxon>
        <taxon>Pseudomonadati</taxon>
        <taxon>Pseudomonadota</taxon>
        <taxon>Gammaproteobacteria</taxon>
        <taxon>Chromatiales</taxon>
        <taxon>Chromatiaceae</taxon>
        <taxon>Thiorhodococcus</taxon>
    </lineage>
</organism>
<proteinExistence type="inferred from homology"/>
<dbReference type="PANTHER" id="PTHR13710">
    <property type="entry name" value="DNA HELICASE RECQ FAMILY MEMBER"/>
    <property type="match status" value="1"/>
</dbReference>
<keyword evidence="13" id="KW-0234">DNA repair</keyword>
<evidence type="ECO:0000256" key="7">
    <source>
        <dbReference type="ARBA" id="ARBA00022801"/>
    </source>
</evidence>
<keyword evidence="11" id="KW-0238">DNA-binding</keyword>
<dbReference type="Pfam" id="PF14493">
    <property type="entry name" value="HTH_40"/>
    <property type="match status" value="1"/>
</dbReference>
<dbReference type="PROSITE" id="PS50967">
    <property type="entry name" value="HRDC"/>
    <property type="match status" value="1"/>
</dbReference>
<dbReference type="EC" id="5.6.2.4" evidence="16"/>
<protein>
    <recommendedName>
        <fullName evidence="16">DNA helicase RecQ</fullName>
        <ecNumber evidence="16">5.6.2.4</ecNumber>
    </recommendedName>
</protein>
<dbReference type="NCBIfam" id="TIGR00614">
    <property type="entry name" value="recQ_fam"/>
    <property type="match status" value="1"/>
</dbReference>
<evidence type="ECO:0000256" key="13">
    <source>
        <dbReference type="ARBA" id="ARBA00023204"/>
    </source>
</evidence>
<evidence type="ECO:0000256" key="5">
    <source>
        <dbReference type="ARBA" id="ARBA00022741"/>
    </source>
</evidence>
<dbReference type="Pfam" id="PF09382">
    <property type="entry name" value="RQC"/>
    <property type="match status" value="1"/>
</dbReference>
<evidence type="ECO:0000256" key="3">
    <source>
        <dbReference type="ARBA" id="ARBA00005446"/>
    </source>
</evidence>
<evidence type="ECO:0000259" key="18">
    <source>
        <dbReference type="PROSITE" id="PS51192"/>
    </source>
</evidence>
<dbReference type="CDD" id="cd17920">
    <property type="entry name" value="DEXHc_RecQ"/>
    <property type="match status" value="1"/>
</dbReference>
<dbReference type="SMART" id="SM00956">
    <property type="entry name" value="RQC"/>
    <property type="match status" value="1"/>
</dbReference>
<name>A0A6P1DUW3_9GAMM</name>
<keyword evidence="7 20" id="KW-0378">Hydrolase</keyword>
<dbReference type="NCBIfam" id="TIGR01389">
    <property type="entry name" value="recQ"/>
    <property type="match status" value="1"/>
</dbReference>
<sequence length="734" mass="82061">MDETPLQILTRIFGYDAFRGAQAEIIDQVIGGGDALVLMPTGGGKSLCYQIPAMVRPGTAVVVSPLIALMQDQVDALRQLGVRAAFLNSSLTPDQAWAVEQGMLEDALDLVYVAPERLLTDRFLSLLERIQVALFAIDEAHCVSQWGHDFRPEYIELSRLHERWPQVPRIALTATADAPTRSEIVKRLRLEEARQFVSSFDRPNIRYRIVEKANPRQQLLSFLRREHPSDAGIVYCLSRRRVDETAAYLQGQGFAALPYHAGLPADMRREHQARFLREEGLVMVATIAFGMGIDKPDVRFVAHLDLPKSLESYYQETGRAGRDGLPADAWMTYGLGDVVMLRRIIEGSQANEHFKRIEMQKLDGMLGYCETTQCRRQVMLNYFGEALAEPCGNCDTCLEPVETWDGTVAAQKALSCIYRTGQSFGSAYLTDVLVGKDLERIRRFGHDKVSTYGVGKELSADQWKSVYRQLVAAGLVAVDMEGHGALRLTEQSRPILRGERSIQLRRDPDRKQTAAAGRVRAVTVPTDPEAAALWDALRTYRRGLAQEQNVPAYVIFTDATLQELLTYRPRDLDELSRISGVGQAKLERFGVGFLAVLADHAAEHGRPNDVPPLPLVPEHRRQAPRVREAGLSDTILATLELFRQGLDPDAIAARRTLKRTTVFTHLSRCIEEGELSVDDVVDLDAAARHLIEQAFEQFSDPTSLFLKPIYDALEGRYDYGVLRCVRAGMGPLPH</sequence>
<dbReference type="Proteomes" id="UP000471640">
    <property type="component" value="Unassembled WGS sequence"/>
</dbReference>
<dbReference type="Gene3D" id="3.40.50.300">
    <property type="entry name" value="P-loop containing nucleotide triphosphate hydrolases"/>
    <property type="match status" value="2"/>
</dbReference>
<dbReference type="AlphaFoldDB" id="A0A6P1DUW3"/>
<dbReference type="FunFam" id="3.40.50.300:FF:000156">
    <property type="entry name" value="ATP-dependent DNA helicase recQ"/>
    <property type="match status" value="1"/>
</dbReference>
<dbReference type="PROSITE" id="PS51194">
    <property type="entry name" value="HELICASE_CTER"/>
    <property type="match status" value="1"/>
</dbReference>
<dbReference type="InterPro" id="IPR032284">
    <property type="entry name" value="RecQ_Zn-bd"/>
</dbReference>
<dbReference type="InterPro" id="IPR001650">
    <property type="entry name" value="Helicase_C-like"/>
</dbReference>
<dbReference type="InterPro" id="IPR004589">
    <property type="entry name" value="DNA_helicase_ATP-dep_RecQ"/>
</dbReference>
<dbReference type="GO" id="GO:0009378">
    <property type="term" value="F:four-way junction helicase activity"/>
    <property type="evidence" value="ECO:0007669"/>
    <property type="project" value="TreeGrafter"/>
</dbReference>
<dbReference type="Gene3D" id="1.10.10.10">
    <property type="entry name" value="Winged helix-like DNA-binding domain superfamily/Winged helix DNA-binding domain"/>
    <property type="match status" value="1"/>
</dbReference>